<keyword evidence="2" id="KW-1185">Reference proteome</keyword>
<gene>
    <name evidence="1" type="ORF">SARC_03194</name>
</gene>
<evidence type="ECO:0000313" key="2">
    <source>
        <dbReference type="Proteomes" id="UP000054560"/>
    </source>
</evidence>
<sequence length="182" mass="20800">MPDTCSACKCFVVADAVYMKHGEFFRNRLMQFKLYHIETHGIGPYLMGVKNPHVCCIHFREEDFHISPAGDGSRERPYEFGRLRTNKSRTATSRLYISRCEEQSYQDANDVLPLLLPSTLRDIVNLLVVVVVLRAELLLPRTVLPLLLPSTLRDTVNLLVVVVVPRVELLRYHFCCPAPSET</sequence>
<proteinExistence type="predicted"/>
<dbReference type="RefSeq" id="XP_014158499.1">
    <property type="nucleotide sequence ID" value="XM_014303024.1"/>
</dbReference>
<dbReference type="Proteomes" id="UP000054560">
    <property type="component" value="Unassembled WGS sequence"/>
</dbReference>
<organism evidence="1 2">
    <name type="scientific">Sphaeroforma arctica JP610</name>
    <dbReference type="NCBI Taxonomy" id="667725"/>
    <lineage>
        <taxon>Eukaryota</taxon>
        <taxon>Ichthyosporea</taxon>
        <taxon>Ichthyophonida</taxon>
        <taxon>Sphaeroforma</taxon>
    </lineage>
</organism>
<evidence type="ECO:0000313" key="1">
    <source>
        <dbReference type="EMBL" id="KNC84597.1"/>
    </source>
</evidence>
<accession>A0A0L0G6I1</accession>
<dbReference type="EMBL" id="KQ241753">
    <property type="protein sequence ID" value="KNC84597.1"/>
    <property type="molecule type" value="Genomic_DNA"/>
</dbReference>
<dbReference type="GeneID" id="25903698"/>
<protein>
    <submittedName>
        <fullName evidence="1">Uncharacterized protein</fullName>
    </submittedName>
</protein>
<reference evidence="1 2" key="1">
    <citation type="submission" date="2011-02" db="EMBL/GenBank/DDBJ databases">
        <title>The Genome Sequence of Sphaeroforma arctica JP610.</title>
        <authorList>
            <consortium name="The Broad Institute Genome Sequencing Platform"/>
            <person name="Russ C."/>
            <person name="Cuomo C."/>
            <person name="Young S.K."/>
            <person name="Zeng Q."/>
            <person name="Gargeya S."/>
            <person name="Alvarado L."/>
            <person name="Berlin A."/>
            <person name="Chapman S.B."/>
            <person name="Chen Z."/>
            <person name="Freedman E."/>
            <person name="Gellesch M."/>
            <person name="Goldberg J."/>
            <person name="Griggs A."/>
            <person name="Gujja S."/>
            <person name="Heilman E."/>
            <person name="Heiman D."/>
            <person name="Howarth C."/>
            <person name="Mehta T."/>
            <person name="Neiman D."/>
            <person name="Pearson M."/>
            <person name="Roberts A."/>
            <person name="Saif S."/>
            <person name="Shea T."/>
            <person name="Shenoy N."/>
            <person name="Sisk P."/>
            <person name="Stolte C."/>
            <person name="Sykes S."/>
            <person name="White J."/>
            <person name="Yandava C."/>
            <person name="Burger G."/>
            <person name="Gray M.W."/>
            <person name="Holland P.W.H."/>
            <person name="King N."/>
            <person name="Lang F.B.F."/>
            <person name="Roger A.J."/>
            <person name="Ruiz-Trillo I."/>
            <person name="Haas B."/>
            <person name="Nusbaum C."/>
            <person name="Birren B."/>
        </authorList>
    </citation>
    <scope>NUCLEOTIDE SEQUENCE [LARGE SCALE GENOMIC DNA]</scope>
    <source>
        <strain evidence="1 2">JP610</strain>
    </source>
</reference>
<name>A0A0L0G6I1_9EUKA</name>
<dbReference type="AlphaFoldDB" id="A0A0L0G6I1"/>